<gene>
    <name evidence="1" type="primary">pilO2</name>
    <name evidence="1" type="ORF">BJG93_34540</name>
</gene>
<geneLocation type="plasmid" evidence="1 2">
    <name>pl3WSM5005</name>
</geneLocation>
<protein>
    <submittedName>
        <fullName evidence="1">Type 4b pilus protein PilO2</fullName>
    </submittedName>
</protein>
<reference evidence="1" key="2">
    <citation type="submission" date="2021-06" db="EMBL/GenBank/DDBJ databases">
        <authorList>
            <person name="Rogers T.H."/>
            <person name="Ramsay J.P."/>
            <person name="Wang P."/>
            <person name="Terpolilli J."/>
        </authorList>
    </citation>
    <scope>NUCLEOTIDE SEQUENCE</scope>
    <source>
        <strain evidence="1">WSM5005</strain>
        <plasmid evidence="1">pl3WSM5005</plasmid>
    </source>
</reference>
<accession>A0ACA8AX18</accession>
<reference evidence="1" key="1">
    <citation type="submission" date="2016-09" db="EMBL/GenBank/DDBJ databases">
        <title>The Complete Genome of Burkholderia sprentiae wsm5005.</title>
        <authorList>
            <person name="De Meyer S."/>
            <person name="Wang P."/>
            <person name="Terpolilli J."/>
        </authorList>
    </citation>
    <scope>NUCLEOTIDE SEQUENCE</scope>
    <source>
        <strain evidence="1">WSM5005</strain>
        <plasmid evidence="1">pl3WSM5005</plasmid>
    </source>
</reference>
<name>A0ACA8AX18_9BURK</name>
<sequence>MFKAPRRRSKAQARADAPVRQDLQHVEINGHGFVSNLFWQPLNNARSYMAEAKSFGKQNGWDIVAIRRGTRIQAGFVDSGSRNLKGMFSLAASLASVLGDSWLGAFRLKDGRYVVVAVHEMLICPGVDRLCATAEEAKQMLTNAHNTYSFEADSIFAPPELEFASQDRDIYQLLSAKSVKKENRLKQLTFGMSTRQLVMASVGVLAVVGAIGGYLVWHAQEQEAQQREAAIQRAAEKKRLDELNATARRQLVQAALAHPWAVQANALDFISACSKITNALPLSVKGWTFGSAECSSSGIVVRFARNGGTVEEMREAAPVAFGVPAAFNGGDEATITLALAAPAGGDDVIATPDDDMSVFMTHFQQIDVAPTLEERPVKIEPPKVPDGQPPLEAPVATWRQYHFSFDGPWAPVSHFVSGKGATVSLAGIPGLRIEAITTKLNAEDATLTWHVEGNIYAKK</sequence>
<keyword evidence="2" id="KW-1185">Reference proteome</keyword>
<evidence type="ECO:0000313" key="2">
    <source>
        <dbReference type="Proteomes" id="UP000179860"/>
    </source>
</evidence>
<dbReference type="EMBL" id="CP017564">
    <property type="protein sequence ID" value="APA90235.1"/>
    <property type="molecule type" value="Genomic_DNA"/>
</dbReference>
<proteinExistence type="predicted"/>
<dbReference type="Proteomes" id="UP000179860">
    <property type="component" value="Plasmid pl3WSM5005"/>
</dbReference>
<organism evidence="1 2">
    <name type="scientific">Paraburkholderia sprentiae WSM5005</name>
    <dbReference type="NCBI Taxonomy" id="754502"/>
    <lineage>
        <taxon>Bacteria</taxon>
        <taxon>Pseudomonadati</taxon>
        <taxon>Pseudomonadota</taxon>
        <taxon>Betaproteobacteria</taxon>
        <taxon>Burkholderiales</taxon>
        <taxon>Burkholderiaceae</taxon>
        <taxon>Paraburkholderia</taxon>
    </lineage>
</organism>
<keyword evidence="1" id="KW-0614">Plasmid</keyword>
<evidence type="ECO:0000313" key="1">
    <source>
        <dbReference type="EMBL" id="APA90235.1"/>
    </source>
</evidence>